<dbReference type="GO" id="GO:0008360">
    <property type="term" value="P:regulation of cell shape"/>
    <property type="evidence" value="ECO:0007669"/>
    <property type="project" value="UniProtKB-KW"/>
</dbReference>
<evidence type="ECO:0000256" key="13">
    <source>
        <dbReference type="ARBA" id="ARBA00023316"/>
    </source>
</evidence>
<evidence type="ECO:0000256" key="15">
    <source>
        <dbReference type="ARBA" id="ARBA00044770"/>
    </source>
</evidence>
<feature type="transmembrane region" description="Helical" evidence="17">
    <location>
        <begin position="61"/>
        <end position="79"/>
    </location>
</feature>
<feature type="transmembrane region" description="Helical" evidence="17">
    <location>
        <begin position="86"/>
        <end position="104"/>
    </location>
</feature>
<dbReference type="InterPro" id="IPR013437">
    <property type="entry name" value="FtsW"/>
</dbReference>
<evidence type="ECO:0000256" key="10">
    <source>
        <dbReference type="ARBA" id="ARBA00022989"/>
    </source>
</evidence>
<evidence type="ECO:0000256" key="3">
    <source>
        <dbReference type="ARBA" id="ARBA00022475"/>
    </source>
</evidence>
<dbReference type="PANTHER" id="PTHR30474:SF2">
    <property type="entry name" value="PEPTIDOGLYCAN GLYCOSYLTRANSFERASE FTSW-RELATED"/>
    <property type="match status" value="1"/>
</dbReference>
<evidence type="ECO:0000256" key="4">
    <source>
        <dbReference type="ARBA" id="ARBA00022618"/>
    </source>
</evidence>
<feature type="transmembrane region" description="Helical" evidence="17">
    <location>
        <begin position="175"/>
        <end position="191"/>
    </location>
</feature>
<comment type="caution">
    <text evidence="18">The sequence shown here is derived from an EMBL/GenBank/DDBJ whole genome shotgun (WGS) entry which is preliminary data.</text>
</comment>
<dbReference type="AlphaFoldDB" id="A0A644XKL0"/>
<evidence type="ECO:0000256" key="5">
    <source>
        <dbReference type="ARBA" id="ARBA00022676"/>
    </source>
</evidence>
<evidence type="ECO:0000256" key="12">
    <source>
        <dbReference type="ARBA" id="ARBA00023306"/>
    </source>
</evidence>
<feature type="transmembrane region" description="Helical" evidence="17">
    <location>
        <begin position="345"/>
        <end position="367"/>
    </location>
</feature>
<keyword evidence="5 18" id="KW-0328">Glycosyltransferase</keyword>
<dbReference type="GO" id="GO:0071555">
    <property type="term" value="P:cell wall organization"/>
    <property type="evidence" value="ECO:0007669"/>
    <property type="project" value="UniProtKB-KW"/>
</dbReference>
<protein>
    <recommendedName>
        <fullName evidence="15">peptidoglycan glycosyltransferase</fullName>
        <ecNumber evidence="15">2.4.99.28</ecNumber>
    </recommendedName>
    <alternativeName>
        <fullName evidence="14">Peptidoglycan polymerase</fullName>
    </alternativeName>
</protein>
<sequence length="381" mass="41819">MERRPLGRKRQRIGHIDYPIVLMVGLLCAFGLVMVFSASYYYAQNTASVGYDGYYFIRKQAMYLAIGFPLMLLISLIDFRKLEKFKVIAILISIILLVAVLIFGQETNGAKRWIVVGGQSIQPSEIAKFGMMLYMCSFMARKHAIMQNFSKGMLPMLLIIGVICGLVMLQPNMSMAVIMGLMGYALLFIGGCDTKQMLLLLVVLIGMFALLAVIEPYRMARLTSFVNPWADALGDGYQLIQSYYALGSGGLFGVGLNNSHQKLLYMTYGESDFIFAIVCEELGLIGGLLVIAAYGFIIYRGIRIALQCRDRFGSMLAGGITVVFGLQVFVNIGVCTGLLPTTGQALPFISAGGSSMMIFLAAMGVLLNISRFNNMQKPAKA</sequence>
<comment type="pathway">
    <text evidence="2">Cell wall biogenesis; peptidoglycan biosynthesis.</text>
</comment>
<name>A0A644XKL0_9ZZZZ</name>
<dbReference type="NCBIfam" id="TIGR02614">
    <property type="entry name" value="ftsW"/>
    <property type="match status" value="1"/>
</dbReference>
<evidence type="ECO:0000256" key="16">
    <source>
        <dbReference type="ARBA" id="ARBA00049902"/>
    </source>
</evidence>
<dbReference type="GO" id="GO:0009252">
    <property type="term" value="P:peptidoglycan biosynthetic process"/>
    <property type="evidence" value="ECO:0007669"/>
    <property type="project" value="UniProtKB-KW"/>
</dbReference>
<keyword evidence="13" id="KW-0961">Cell wall biogenesis/degradation</keyword>
<dbReference type="GO" id="GO:0032153">
    <property type="term" value="C:cell division site"/>
    <property type="evidence" value="ECO:0007669"/>
    <property type="project" value="TreeGrafter"/>
</dbReference>
<reference evidence="18" key="1">
    <citation type="submission" date="2019-08" db="EMBL/GenBank/DDBJ databases">
        <authorList>
            <person name="Kucharzyk K."/>
            <person name="Murdoch R.W."/>
            <person name="Higgins S."/>
            <person name="Loffler F."/>
        </authorList>
    </citation>
    <scope>NUCLEOTIDE SEQUENCE</scope>
</reference>
<evidence type="ECO:0000256" key="9">
    <source>
        <dbReference type="ARBA" id="ARBA00022984"/>
    </source>
</evidence>
<gene>
    <name evidence="18" type="primary">ftsW_28</name>
    <name evidence="18" type="ORF">SDC9_63103</name>
</gene>
<dbReference type="EMBL" id="VSSQ01002663">
    <property type="protein sequence ID" value="MPM16722.1"/>
    <property type="molecule type" value="Genomic_DNA"/>
</dbReference>
<evidence type="ECO:0000256" key="14">
    <source>
        <dbReference type="ARBA" id="ARBA00032370"/>
    </source>
</evidence>
<keyword evidence="10 17" id="KW-1133">Transmembrane helix</keyword>
<evidence type="ECO:0000256" key="1">
    <source>
        <dbReference type="ARBA" id="ARBA00004651"/>
    </source>
</evidence>
<dbReference type="InterPro" id="IPR001182">
    <property type="entry name" value="FtsW/RodA"/>
</dbReference>
<evidence type="ECO:0000256" key="6">
    <source>
        <dbReference type="ARBA" id="ARBA00022679"/>
    </source>
</evidence>
<keyword evidence="8" id="KW-0133">Cell shape</keyword>
<feature type="transmembrane region" description="Helical" evidence="17">
    <location>
        <begin position="152"/>
        <end position="169"/>
    </location>
</feature>
<comment type="catalytic activity">
    <reaction evidence="16">
        <text>[GlcNAc-(1-&gt;4)-Mur2Ac(oyl-L-Ala-gamma-D-Glu-L-Lys-D-Ala-D-Ala)](n)-di-trans,octa-cis-undecaprenyl diphosphate + beta-D-GlcNAc-(1-&gt;4)-Mur2Ac(oyl-L-Ala-gamma-D-Glu-L-Lys-D-Ala-D-Ala)-di-trans,octa-cis-undecaprenyl diphosphate = [GlcNAc-(1-&gt;4)-Mur2Ac(oyl-L-Ala-gamma-D-Glu-L-Lys-D-Ala-D-Ala)](n+1)-di-trans,octa-cis-undecaprenyl diphosphate + di-trans,octa-cis-undecaprenyl diphosphate + H(+)</text>
        <dbReference type="Rhea" id="RHEA:23708"/>
        <dbReference type="Rhea" id="RHEA-COMP:9602"/>
        <dbReference type="Rhea" id="RHEA-COMP:9603"/>
        <dbReference type="ChEBI" id="CHEBI:15378"/>
        <dbReference type="ChEBI" id="CHEBI:58405"/>
        <dbReference type="ChEBI" id="CHEBI:60033"/>
        <dbReference type="ChEBI" id="CHEBI:78435"/>
        <dbReference type="EC" id="2.4.99.28"/>
    </reaction>
</comment>
<organism evidence="18">
    <name type="scientific">bioreactor metagenome</name>
    <dbReference type="NCBI Taxonomy" id="1076179"/>
    <lineage>
        <taxon>unclassified sequences</taxon>
        <taxon>metagenomes</taxon>
        <taxon>ecological metagenomes</taxon>
    </lineage>
</organism>
<comment type="subcellular location">
    <subcellularLocation>
        <location evidence="1">Cell membrane</location>
        <topology evidence="1">Multi-pass membrane protein</topology>
    </subcellularLocation>
</comment>
<keyword evidence="11 17" id="KW-0472">Membrane</keyword>
<proteinExistence type="predicted"/>
<evidence type="ECO:0000256" key="8">
    <source>
        <dbReference type="ARBA" id="ARBA00022960"/>
    </source>
</evidence>
<keyword evidence="12" id="KW-0131">Cell cycle</keyword>
<dbReference type="GO" id="GO:0015648">
    <property type="term" value="F:lipid-linked peptidoglycan transporter activity"/>
    <property type="evidence" value="ECO:0007669"/>
    <property type="project" value="TreeGrafter"/>
</dbReference>
<dbReference type="GO" id="GO:0005886">
    <property type="term" value="C:plasma membrane"/>
    <property type="evidence" value="ECO:0007669"/>
    <property type="project" value="UniProtKB-SubCell"/>
</dbReference>
<evidence type="ECO:0000256" key="7">
    <source>
        <dbReference type="ARBA" id="ARBA00022692"/>
    </source>
</evidence>
<feature type="transmembrane region" description="Helical" evidence="17">
    <location>
        <begin position="20"/>
        <end position="41"/>
    </location>
</feature>
<dbReference type="Pfam" id="PF01098">
    <property type="entry name" value="FTSW_RODA_SPOVE"/>
    <property type="match status" value="1"/>
</dbReference>
<keyword evidence="3" id="KW-1003">Cell membrane</keyword>
<keyword evidence="7 17" id="KW-0812">Transmembrane</keyword>
<evidence type="ECO:0000256" key="11">
    <source>
        <dbReference type="ARBA" id="ARBA00023136"/>
    </source>
</evidence>
<feature type="transmembrane region" description="Helical" evidence="17">
    <location>
        <begin position="316"/>
        <end position="339"/>
    </location>
</feature>
<evidence type="ECO:0000256" key="2">
    <source>
        <dbReference type="ARBA" id="ARBA00004752"/>
    </source>
</evidence>
<evidence type="ECO:0000256" key="17">
    <source>
        <dbReference type="SAM" id="Phobius"/>
    </source>
</evidence>
<accession>A0A644XKL0</accession>
<evidence type="ECO:0000313" key="18">
    <source>
        <dbReference type="EMBL" id="MPM16722.1"/>
    </source>
</evidence>
<dbReference type="EC" id="2.4.99.28" evidence="15"/>
<keyword evidence="6 18" id="KW-0808">Transferase</keyword>
<feature type="transmembrane region" description="Helical" evidence="17">
    <location>
        <begin position="198"/>
        <end position="217"/>
    </location>
</feature>
<dbReference type="GO" id="GO:0051301">
    <property type="term" value="P:cell division"/>
    <property type="evidence" value="ECO:0007669"/>
    <property type="project" value="UniProtKB-KW"/>
</dbReference>
<dbReference type="GO" id="GO:0008955">
    <property type="term" value="F:peptidoglycan glycosyltransferase activity"/>
    <property type="evidence" value="ECO:0007669"/>
    <property type="project" value="UniProtKB-EC"/>
</dbReference>
<dbReference type="PANTHER" id="PTHR30474">
    <property type="entry name" value="CELL CYCLE PROTEIN"/>
    <property type="match status" value="1"/>
</dbReference>
<feature type="transmembrane region" description="Helical" evidence="17">
    <location>
        <begin position="273"/>
        <end position="296"/>
    </location>
</feature>
<keyword evidence="4" id="KW-0132">Cell division</keyword>
<keyword evidence="9" id="KW-0573">Peptidoglycan synthesis</keyword>